<protein>
    <submittedName>
        <fullName evidence="1">HopJ type III effector protein</fullName>
    </submittedName>
</protein>
<dbReference type="Proteomes" id="UP000608754">
    <property type="component" value="Unassembled WGS sequence"/>
</dbReference>
<dbReference type="AlphaFoldDB" id="A0A8J7FQN5"/>
<evidence type="ECO:0000313" key="2">
    <source>
        <dbReference type="Proteomes" id="UP000608754"/>
    </source>
</evidence>
<comment type="caution">
    <text evidence="1">The sequence shown here is derived from an EMBL/GenBank/DDBJ whole genome shotgun (WGS) entry which is preliminary data.</text>
</comment>
<gene>
    <name evidence="1" type="ORF">IM532_10990</name>
</gene>
<reference evidence="1" key="1">
    <citation type="submission" date="2020-10" db="EMBL/GenBank/DDBJ databases">
        <authorList>
            <person name="Lu T."/>
            <person name="Wang Q."/>
            <person name="Han X."/>
        </authorList>
    </citation>
    <scope>NUCLEOTIDE SEQUENCE</scope>
    <source>
        <strain evidence="1">WQ 117</strain>
    </source>
</reference>
<accession>A0A8J7FQN5</accession>
<evidence type="ECO:0000313" key="1">
    <source>
        <dbReference type="EMBL" id="MBF0597959.1"/>
    </source>
</evidence>
<dbReference type="InterPro" id="IPR038604">
    <property type="entry name" value="HopJ_sf"/>
</dbReference>
<sequence>MVQEILEQLAEGTVTFNDVIAYIESRYSYVPTAFKNGQQENAAEENQGSAKVLAFGMVEGLTQADTLKLFAEHYQAVLDTPEGKDHQNIRQFMENGWQGVTFEGNVLILK</sequence>
<organism evidence="1 2">
    <name type="scientific">Faecalibacter rhinopitheci</name>
    <dbReference type="NCBI Taxonomy" id="2779678"/>
    <lineage>
        <taxon>Bacteria</taxon>
        <taxon>Pseudomonadati</taxon>
        <taxon>Bacteroidota</taxon>
        <taxon>Flavobacteriia</taxon>
        <taxon>Flavobacteriales</taxon>
        <taxon>Weeksellaceae</taxon>
        <taxon>Faecalibacter</taxon>
    </lineage>
</organism>
<dbReference type="EMBL" id="JADGIK010000007">
    <property type="protein sequence ID" value="MBF0597959.1"/>
    <property type="molecule type" value="Genomic_DNA"/>
</dbReference>
<dbReference type="Gene3D" id="3.20.160.10">
    <property type="entry name" value="vpa0580 domain like"/>
    <property type="match status" value="1"/>
</dbReference>
<proteinExistence type="predicted"/>
<dbReference type="Pfam" id="PF08888">
    <property type="entry name" value="HopJ"/>
    <property type="match status" value="1"/>
</dbReference>
<name>A0A8J7FQN5_9FLAO</name>
<dbReference type="InterPro" id="IPR014984">
    <property type="entry name" value="HopJ"/>
</dbReference>
<keyword evidence="2" id="KW-1185">Reference proteome</keyword>